<dbReference type="InterPro" id="IPR038729">
    <property type="entry name" value="Rad50/SbcC_AAA"/>
</dbReference>
<protein>
    <submittedName>
        <fullName evidence="3">AAA family ATPase</fullName>
    </submittedName>
</protein>
<evidence type="ECO:0000256" key="1">
    <source>
        <dbReference type="SAM" id="Coils"/>
    </source>
</evidence>
<dbReference type="AlphaFoldDB" id="A0AAU7SZN7"/>
<dbReference type="GO" id="GO:0016887">
    <property type="term" value="F:ATP hydrolysis activity"/>
    <property type="evidence" value="ECO:0007669"/>
    <property type="project" value="InterPro"/>
</dbReference>
<feature type="coiled-coil region" evidence="1">
    <location>
        <begin position="593"/>
        <end position="620"/>
    </location>
</feature>
<accession>A0AAU7SZN7</accession>
<reference evidence="3" key="1">
    <citation type="submission" date="2024-06" db="EMBL/GenBank/DDBJ databases">
        <authorList>
            <person name="Song Z."/>
        </authorList>
    </citation>
    <scope>NUCLEOTIDE SEQUENCE</scope>
    <source>
        <strain evidence="3">A1-4-2</strain>
    </source>
</reference>
<gene>
    <name evidence="3" type="ORF">ABJ384_04495</name>
</gene>
<dbReference type="Gene3D" id="3.40.50.300">
    <property type="entry name" value="P-loop containing nucleotide triphosphate hydrolases"/>
    <property type="match status" value="2"/>
</dbReference>
<dbReference type="InterPro" id="IPR027417">
    <property type="entry name" value="P-loop_NTPase"/>
</dbReference>
<dbReference type="PANTHER" id="PTHR32182">
    <property type="entry name" value="DNA REPLICATION AND REPAIR PROTEIN RECF"/>
    <property type="match status" value="1"/>
</dbReference>
<dbReference type="GO" id="GO:0006302">
    <property type="term" value="P:double-strand break repair"/>
    <property type="evidence" value="ECO:0007669"/>
    <property type="project" value="InterPro"/>
</dbReference>
<dbReference type="EMBL" id="CP157981">
    <property type="protein sequence ID" value="XBU16439.1"/>
    <property type="molecule type" value="Genomic_DNA"/>
</dbReference>
<dbReference type="RefSeq" id="WP_349929097.1">
    <property type="nucleotide sequence ID" value="NZ_CP157981.1"/>
</dbReference>
<evidence type="ECO:0000259" key="2">
    <source>
        <dbReference type="Pfam" id="PF13476"/>
    </source>
</evidence>
<organism evidence="3">
    <name type="scientific">Acinetobacter sp. A1-4-2</name>
    <dbReference type="NCBI Taxonomy" id="3156489"/>
    <lineage>
        <taxon>Bacteria</taxon>
        <taxon>Pseudomonadati</taxon>
        <taxon>Pseudomonadota</taxon>
        <taxon>Gammaproteobacteria</taxon>
        <taxon>Moraxellales</taxon>
        <taxon>Moraxellaceae</taxon>
        <taxon>Acinetobacter</taxon>
    </lineage>
</organism>
<feature type="domain" description="Rad50/SbcC-type AAA" evidence="2">
    <location>
        <begin position="6"/>
        <end position="226"/>
    </location>
</feature>
<dbReference type="SUPFAM" id="SSF52540">
    <property type="entry name" value="P-loop containing nucleoside triphosphate hydrolases"/>
    <property type="match status" value="1"/>
</dbReference>
<dbReference type="Pfam" id="PF13476">
    <property type="entry name" value="AAA_23"/>
    <property type="match status" value="1"/>
</dbReference>
<name>A0AAU7SZN7_9GAMM</name>
<evidence type="ECO:0000313" key="3">
    <source>
        <dbReference type="EMBL" id="XBU16439.1"/>
    </source>
</evidence>
<dbReference type="PANTHER" id="PTHR32182:SF0">
    <property type="entry name" value="DNA REPLICATION AND REPAIR PROTEIN RECF"/>
    <property type="match status" value="1"/>
</dbReference>
<dbReference type="GO" id="GO:0000731">
    <property type="term" value="P:DNA synthesis involved in DNA repair"/>
    <property type="evidence" value="ECO:0007669"/>
    <property type="project" value="TreeGrafter"/>
</dbReference>
<keyword evidence="1" id="KW-0175">Coiled coil</keyword>
<sequence length="790" mass="91964">MINLGRLSFENFKSFSDLYEVDFRKVDLFVLDGPNGFGKTTIFDAIEVCLTGRIGRVFSTDNKKKNTHFLKNILDKPTNIFLELVKDHETILVIHASIPKDTTVEQNKIRNHGIDINFLSKWPDDIRNISDLDYLVDFSLERILDNSNFKSTFDIFNYIQQEETFHFLKNKESERHDKISYLFGTSKEVNQKDHFIFIKGLLEKKKNNLTEELGVLYGEKKNLENQLGLNLNSNNVSDIHPSNKINKLVNNDNLISELNQHVENIGNLIWILNNKENFKILKFNFSINYIISNRKSELENVVKIGHLKDYNEFERIEKHIDWIEKLSNIIEIHESVLNVDNNVLELETINLFSKIHPILSEKYTIEIKNLKDLKGRVGTSQATINKIVTSRNSLKQHYEMHISSESSKISCPFCGDYKNTIVELWEEFDKQSQYFEELKDVNSIELSHLEKKLKESFFLECRSKSDYIVSKYKKYLDILPSLNEKLSLKDQWKSMEKLRTWFEEADIDIGNYICVKSSDLIGNSLTTKMNELVSFLRKLILPIGESKNYSDLYGVLKYYNLSENQGIIFDVDNNIIELADLEKDLLFLSYYDLKSKSEDLRRKTKEISDKESKLNAITSKFSELQSICSAYNISIKKYELSVAKQISIPFHVYSSKLLQTRPDGNGVFLQSAKNAQEVGFFRFVSNLTDDHDAWNTMSSGQLSGLILSFTLAMNKVYPSKFNTLLIDDPVQTMDEINLASFVQLLRNEFSDYQLVISTHERRTSSYFSYKYQHNNEVKILNLKQSRLNFL</sequence>
<proteinExistence type="predicted"/>